<sequence>MPIRSSDFILLILFIAFSISQLVVSADDRSLVVGQYTTLRLSPGLAVENSPGIKPGAKVFCERVSIHGFSRLRDLRKFAHSLKVKVSQNSSSLRRSNVEVCFHRNASLGVGMCSQGRWQKVSKGLWVQSMSPFDHKILDIRTTTSPLEPLEVSIEEEFFLYRIVFFILGIILMILASSLSKSLVFYYGSAMAVGIILVILMVLFQIGLGSFLLRYLPGLLRSILTEIGIGEDMYNPVSGAWLGFWVVRKLVLTEDGSIDISTSNFVAWSIRILAVIMILQSSLDPLLAAEALVSGVLVSSILRNFTKLRLLRRARKKFKIVKNFFRHSQLPDLSPFQNSCDEYMYKSPEDKFVWRWSKRFSLSSCNSPLQGHSGSSPRKLSDSEIYPSAFHSTPERRKFSKEEWERFTRDSTERALEGLVSSPDFSKWVAANAERITVTPRKTSADSSVCRPEAPNLQRF</sequence>
<dbReference type="Proteomes" id="UP000829398">
    <property type="component" value="Chromosome 7"/>
</dbReference>
<comment type="caution">
    <text evidence="1">The sequence shown here is derived from an EMBL/GenBank/DDBJ whole genome shotgun (WGS) entry which is preliminary data.</text>
</comment>
<dbReference type="EMBL" id="CM039176">
    <property type="protein sequence ID" value="KAH9712337.1"/>
    <property type="molecule type" value="Genomic_DNA"/>
</dbReference>
<keyword evidence="1" id="KW-0472">Membrane</keyword>
<evidence type="ECO:0000313" key="2">
    <source>
        <dbReference type="Proteomes" id="UP000829398"/>
    </source>
</evidence>
<protein>
    <submittedName>
        <fullName evidence="1">Transmembrane protein (DUF2215)</fullName>
    </submittedName>
</protein>
<proteinExistence type="predicted"/>
<gene>
    <name evidence="1" type="ORF">KPL71_020013</name>
</gene>
<accession>A0ACB8J4X5</accession>
<name>A0ACB8J4X5_CITSI</name>
<organism evidence="1 2">
    <name type="scientific">Citrus sinensis</name>
    <name type="common">Sweet orange</name>
    <name type="synonym">Citrus aurantium var. sinensis</name>
    <dbReference type="NCBI Taxonomy" id="2711"/>
    <lineage>
        <taxon>Eukaryota</taxon>
        <taxon>Viridiplantae</taxon>
        <taxon>Streptophyta</taxon>
        <taxon>Embryophyta</taxon>
        <taxon>Tracheophyta</taxon>
        <taxon>Spermatophyta</taxon>
        <taxon>Magnoliopsida</taxon>
        <taxon>eudicotyledons</taxon>
        <taxon>Gunneridae</taxon>
        <taxon>Pentapetalae</taxon>
        <taxon>rosids</taxon>
        <taxon>malvids</taxon>
        <taxon>Sapindales</taxon>
        <taxon>Rutaceae</taxon>
        <taxon>Aurantioideae</taxon>
        <taxon>Citrus</taxon>
    </lineage>
</organism>
<evidence type="ECO:0000313" key="1">
    <source>
        <dbReference type="EMBL" id="KAH9712337.1"/>
    </source>
</evidence>
<reference evidence="2" key="1">
    <citation type="journal article" date="2023" name="Hortic. Res.">
        <title>A chromosome-level phased genome enabling allele-level studies in sweet orange: a case study on citrus Huanglongbing tolerance.</title>
        <authorList>
            <person name="Wu B."/>
            <person name="Yu Q."/>
            <person name="Deng Z."/>
            <person name="Duan Y."/>
            <person name="Luo F."/>
            <person name="Gmitter F. Jr."/>
        </authorList>
    </citation>
    <scope>NUCLEOTIDE SEQUENCE [LARGE SCALE GENOMIC DNA]</scope>
    <source>
        <strain evidence="2">cv. Valencia</strain>
    </source>
</reference>
<keyword evidence="2" id="KW-1185">Reference proteome</keyword>
<keyword evidence="1" id="KW-0812">Transmembrane</keyword>